<dbReference type="AlphaFoldDB" id="A0A9P6AP17"/>
<feature type="compositionally biased region" description="Pro residues" evidence="1">
    <location>
        <begin position="209"/>
        <end position="220"/>
    </location>
</feature>
<gene>
    <name evidence="2" type="ORF">BS47DRAFT_1397049</name>
</gene>
<comment type="caution">
    <text evidence="2">The sequence shown here is derived from an EMBL/GenBank/DDBJ whole genome shotgun (WGS) entry which is preliminary data.</text>
</comment>
<feature type="region of interest" description="Disordered" evidence="1">
    <location>
        <begin position="269"/>
        <end position="316"/>
    </location>
</feature>
<name>A0A9P6AP17_9AGAM</name>
<evidence type="ECO:0000313" key="3">
    <source>
        <dbReference type="Proteomes" id="UP000886523"/>
    </source>
</evidence>
<organism evidence="2 3">
    <name type="scientific">Hydnum rufescens UP504</name>
    <dbReference type="NCBI Taxonomy" id="1448309"/>
    <lineage>
        <taxon>Eukaryota</taxon>
        <taxon>Fungi</taxon>
        <taxon>Dikarya</taxon>
        <taxon>Basidiomycota</taxon>
        <taxon>Agaricomycotina</taxon>
        <taxon>Agaricomycetes</taxon>
        <taxon>Cantharellales</taxon>
        <taxon>Hydnaceae</taxon>
        <taxon>Hydnum</taxon>
    </lineage>
</organism>
<reference evidence="2" key="1">
    <citation type="journal article" date="2020" name="Nat. Commun.">
        <title>Large-scale genome sequencing of mycorrhizal fungi provides insights into the early evolution of symbiotic traits.</title>
        <authorList>
            <person name="Miyauchi S."/>
            <person name="Kiss E."/>
            <person name="Kuo A."/>
            <person name="Drula E."/>
            <person name="Kohler A."/>
            <person name="Sanchez-Garcia M."/>
            <person name="Morin E."/>
            <person name="Andreopoulos B."/>
            <person name="Barry K.W."/>
            <person name="Bonito G."/>
            <person name="Buee M."/>
            <person name="Carver A."/>
            <person name="Chen C."/>
            <person name="Cichocki N."/>
            <person name="Clum A."/>
            <person name="Culley D."/>
            <person name="Crous P.W."/>
            <person name="Fauchery L."/>
            <person name="Girlanda M."/>
            <person name="Hayes R.D."/>
            <person name="Keri Z."/>
            <person name="LaButti K."/>
            <person name="Lipzen A."/>
            <person name="Lombard V."/>
            <person name="Magnuson J."/>
            <person name="Maillard F."/>
            <person name="Murat C."/>
            <person name="Nolan M."/>
            <person name="Ohm R.A."/>
            <person name="Pangilinan J."/>
            <person name="Pereira M.F."/>
            <person name="Perotto S."/>
            <person name="Peter M."/>
            <person name="Pfister S."/>
            <person name="Riley R."/>
            <person name="Sitrit Y."/>
            <person name="Stielow J.B."/>
            <person name="Szollosi G."/>
            <person name="Zifcakova L."/>
            <person name="Stursova M."/>
            <person name="Spatafora J.W."/>
            <person name="Tedersoo L."/>
            <person name="Vaario L.M."/>
            <person name="Yamada A."/>
            <person name="Yan M."/>
            <person name="Wang P."/>
            <person name="Xu J."/>
            <person name="Bruns T."/>
            <person name="Baldrian P."/>
            <person name="Vilgalys R."/>
            <person name="Dunand C."/>
            <person name="Henrissat B."/>
            <person name="Grigoriev I.V."/>
            <person name="Hibbett D."/>
            <person name="Nagy L.G."/>
            <person name="Martin F.M."/>
        </authorList>
    </citation>
    <scope>NUCLEOTIDE SEQUENCE</scope>
    <source>
        <strain evidence="2">UP504</strain>
    </source>
</reference>
<protein>
    <submittedName>
        <fullName evidence="2">Uncharacterized protein</fullName>
    </submittedName>
</protein>
<feature type="compositionally biased region" description="Basic residues" evidence="1">
    <location>
        <begin position="277"/>
        <end position="313"/>
    </location>
</feature>
<evidence type="ECO:0000313" key="2">
    <source>
        <dbReference type="EMBL" id="KAF9509261.1"/>
    </source>
</evidence>
<feature type="region of interest" description="Disordered" evidence="1">
    <location>
        <begin position="185"/>
        <end position="225"/>
    </location>
</feature>
<proteinExistence type="predicted"/>
<evidence type="ECO:0000256" key="1">
    <source>
        <dbReference type="SAM" id="MobiDB-lite"/>
    </source>
</evidence>
<feature type="compositionally biased region" description="Polar residues" evidence="1">
    <location>
        <begin position="190"/>
        <end position="207"/>
    </location>
</feature>
<keyword evidence="3" id="KW-1185">Reference proteome</keyword>
<sequence>MTEVEIASQIDWLSLEDSNPSTHIPSVPINDSVNDTEDLYAKFWDQSSEGLPYDDYSDISSYDSTPSDAVVKSTRAAKIGERRKQKRVEAEAINEAAQLLSKAQKGDWEAKAEIIRRINAEHGRTNGVRSRDGKPPASPGVVYLQQHFINPDNVESNNQKHEKRLCQQTAEIAEVNAQARLVKTPAGDAQETNASLPGSGTQVQIQHPTPTPARSPPPTHPLQIRDREWAPHGHNRDLTCFSPGPNQSYGSLPSSHYFSHSHSLPRDSLDPYSRSHSYSHSHSHSHSHFRPRACSHSRSCSHPRSRSRSRPRPRSIPVPVPVPIPVPVPVPIPVPVPVPVPILILAPVPVLPSQILVFPPIATVLPVPILVPILNLAPLPITLIIPGFPTILLSSVLPSMMLRLVSHGGDLI</sequence>
<dbReference type="Proteomes" id="UP000886523">
    <property type="component" value="Unassembled WGS sequence"/>
</dbReference>
<accession>A0A9P6AP17</accession>
<dbReference type="EMBL" id="MU129039">
    <property type="protein sequence ID" value="KAF9509261.1"/>
    <property type="molecule type" value="Genomic_DNA"/>
</dbReference>